<dbReference type="SUPFAM" id="SSF47473">
    <property type="entry name" value="EF-hand"/>
    <property type="match status" value="1"/>
</dbReference>
<sequence length="954" mass="110149">MSFFEAIRNTANSVKEKFSESPSPGLTRDERFRLEYNLPNAEYILDDTSAEISVLSPYKGFKSGNGTRSQFERSIENTYVYSGRLFLTPHFLVFRDSFDHKSAVLVLNISTVKRVERAHIASYAFSLQITLLSGARIIIQFIGLRYRSEEFSHKLKVQLKANIPQTKNMPAFLNSLYSEYLIEKNISKNHDLKPPPLGLGQIYRYPGDPALQKEKAKLRLWFEYFKANGVNLWLVKHPAFYKLIRVGVPNRLRGEIWELCSGSMYERFMNKNLYQKLLDDHKGEKSQAIEEIEKDLNRSLPDYPAYQEPEGIDKLRNVLVAYSWKNPDVGYCQAMNIVVAGLLIFMTEEQAFWCLCNLCELYVPGYYSKTMYGTLLDQRVFEAIVESKMPVMWNHIARFDIQLSVVSLPWFLSLFFTAMPLHFAFRIMDIFFVNGPKTLFQVALAVLKVNSDDLLEVDDDGMFIAILKSYFQRLDESAHPEASDPKYRQVTKFQELLVVAFKEFDVITDELVESERNKYKKGILHDIESFAKRTQLRNVVKAINLTDDEVSNIYDIYYQSIDSYRISMGTGSSKMDFTSFVQFLAKICDWCKASSSDLDPRFRKQRTDFLKRLFRSWDKEGLGELTLNDVISGLDKMKTDDIMESMNNFFGLYDEENKGKIQREQMLQMSEDLLILTEPWKSGRCIDLLTQRSIENDIAESIVKKNDGKIVSIEEIELPKGVVIDDEKYKAEQAERYLHAASSFLQRCFEYAQPLEQEISIDLLDLSDDNENDDEETRKKRNEKKWKSLKANAALNPNTPCVLDLATFRMLVLADETYEQFFAYTLRHSIHVDQQVYALESRSKALRNVFDGLIADGRRVANQVRRRVDSVATQQSASPSQEKPIDLDDFTSDHAEDGMELLHTDYNYNELIGMEDGEDQAERKKLDSFALNPSTSKQSASSKSNTNDLIEFEA</sequence>
<dbReference type="Gene3D" id="1.10.8.270">
    <property type="entry name" value="putative rabgap domain of human tbc1 domain family member 14 like domains"/>
    <property type="match status" value="1"/>
</dbReference>
<evidence type="ECO:0000256" key="1">
    <source>
        <dbReference type="ARBA" id="ARBA00022468"/>
    </source>
</evidence>
<dbReference type="InterPro" id="IPR004182">
    <property type="entry name" value="GRAM"/>
</dbReference>
<keyword evidence="6" id="KW-1185">Reference proteome</keyword>
<evidence type="ECO:0000256" key="2">
    <source>
        <dbReference type="SAM" id="MobiDB-lite"/>
    </source>
</evidence>
<accession>A0ABX6EZ03</accession>
<reference evidence="5 6" key="2">
    <citation type="submission" date="2019-11" db="EMBL/GenBank/DDBJ databases">
        <authorList>
            <person name="Lu H."/>
        </authorList>
    </citation>
    <scope>NUCLEOTIDE SEQUENCE [LARGE SCALE GENOMIC DNA]</scope>
    <source>
        <strain evidence="5 6">FIM1</strain>
    </source>
</reference>
<dbReference type="InterPro" id="IPR050302">
    <property type="entry name" value="Rab_GAP_TBC_domain"/>
</dbReference>
<evidence type="ECO:0000313" key="5">
    <source>
        <dbReference type="EMBL" id="QGN16810.1"/>
    </source>
</evidence>
<dbReference type="InterPro" id="IPR002048">
    <property type="entry name" value="EF_hand_dom"/>
</dbReference>
<dbReference type="Proteomes" id="UP000422736">
    <property type="component" value="Chromosome 5"/>
</dbReference>
<dbReference type="InterPro" id="IPR011992">
    <property type="entry name" value="EF-hand-dom_pair"/>
</dbReference>
<feature type="region of interest" description="Disordered" evidence="2">
    <location>
        <begin position="869"/>
        <end position="892"/>
    </location>
</feature>
<evidence type="ECO:0000313" key="6">
    <source>
        <dbReference type="Proteomes" id="UP000422736"/>
    </source>
</evidence>
<keyword evidence="1" id="KW-0343">GTPase activation</keyword>
<feature type="compositionally biased region" description="Polar residues" evidence="2">
    <location>
        <begin position="871"/>
        <end position="881"/>
    </location>
</feature>
<dbReference type="InterPro" id="IPR035969">
    <property type="entry name" value="Rab-GAP_TBC_sf"/>
</dbReference>
<dbReference type="PANTHER" id="PTHR47219:SF20">
    <property type="entry name" value="TBC1 DOMAIN FAMILY MEMBER 2B"/>
    <property type="match status" value="1"/>
</dbReference>
<dbReference type="Pfam" id="PF02893">
    <property type="entry name" value="GRAM"/>
    <property type="match status" value="1"/>
</dbReference>
<feature type="compositionally biased region" description="Basic and acidic residues" evidence="2">
    <location>
        <begin position="883"/>
        <end position="892"/>
    </location>
</feature>
<dbReference type="Pfam" id="PF00566">
    <property type="entry name" value="RabGAP-TBC"/>
    <property type="match status" value="1"/>
</dbReference>
<dbReference type="Gene3D" id="1.10.472.80">
    <property type="entry name" value="Ypt/Rab-GAP domain of gyp1p, domain 3"/>
    <property type="match status" value="1"/>
</dbReference>
<dbReference type="EMBL" id="CP015058">
    <property type="protein sequence ID" value="QGN16810.1"/>
    <property type="molecule type" value="Genomic_DNA"/>
</dbReference>
<feature type="compositionally biased region" description="Low complexity" evidence="2">
    <location>
        <begin position="934"/>
        <end position="947"/>
    </location>
</feature>
<reference evidence="5 6" key="1">
    <citation type="submission" date="2016-03" db="EMBL/GenBank/DDBJ databases">
        <title>How can Kluyveromyces marxianus grow so fast - potential evolutionary course in Saccharomyces Complex revealed by comparative genomics.</title>
        <authorList>
            <person name="Mo W."/>
            <person name="Lu W."/>
            <person name="Yang X."/>
            <person name="Qi J."/>
            <person name="Lv H."/>
        </authorList>
    </citation>
    <scope>NUCLEOTIDE SEQUENCE [LARGE SCALE GENOMIC DNA]</scope>
    <source>
        <strain evidence="5 6">FIM1</strain>
    </source>
</reference>
<dbReference type="SMART" id="SM00568">
    <property type="entry name" value="GRAM"/>
    <property type="match status" value="1"/>
</dbReference>
<dbReference type="InterPro" id="IPR000195">
    <property type="entry name" value="Rab-GAP-TBC_dom"/>
</dbReference>
<organism evidence="5 6">
    <name type="scientific">Kluyveromyces marxianus</name>
    <name type="common">Yeast</name>
    <name type="synonym">Candida kefyr</name>
    <dbReference type="NCBI Taxonomy" id="4911"/>
    <lineage>
        <taxon>Eukaryota</taxon>
        <taxon>Fungi</taxon>
        <taxon>Dikarya</taxon>
        <taxon>Ascomycota</taxon>
        <taxon>Saccharomycotina</taxon>
        <taxon>Saccharomycetes</taxon>
        <taxon>Saccharomycetales</taxon>
        <taxon>Saccharomycetaceae</taxon>
        <taxon>Kluyveromyces</taxon>
    </lineage>
</organism>
<feature type="domain" description="Rab-GAP TBC" evidence="3">
    <location>
        <begin position="247"/>
        <end position="435"/>
    </location>
</feature>
<protein>
    <submittedName>
        <fullName evidence="5">GTPase-activating protein GYP2</fullName>
    </submittedName>
</protein>
<dbReference type="SUPFAM" id="SSF47923">
    <property type="entry name" value="Ypt/Rab-GAP domain of gyp1p"/>
    <property type="match status" value="2"/>
</dbReference>
<evidence type="ECO:0000259" key="4">
    <source>
        <dbReference type="PROSITE" id="PS50222"/>
    </source>
</evidence>
<dbReference type="PROSITE" id="PS50222">
    <property type="entry name" value="EF_HAND_2"/>
    <property type="match status" value="1"/>
</dbReference>
<dbReference type="PROSITE" id="PS50086">
    <property type="entry name" value="TBC_RABGAP"/>
    <property type="match status" value="1"/>
</dbReference>
<dbReference type="PANTHER" id="PTHR47219">
    <property type="entry name" value="RAB GTPASE-ACTIVATING PROTEIN 1-LIKE"/>
    <property type="match status" value="1"/>
</dbReference>
<feature type="domain" description="EF-hand" evidence="4">
    <location>
        <begin position="605"/>
        <end position="640"/>
    </location>
</feature>
<dbReference type="Gene3D" id="1.10.238.10">
    <property type="entry name" value="EF-hand"/>
    <property type="match status" value="1"/>
</dbReference>
<evidence type="ECO:0000259" key="3">
    <source>
        <dbReference type="PROSITE" id="PS50086"/>
    </source>
</evidence>
<gene>
    <name evidence="5" type="primary">MDR1</name>
    <name evidence="5" type="ORF">FIM1_3534</name>
</gene>
<feature type="region of interest" description="Disordered" evidence="2">
    <location>
        <begin position="929"/>
        <end position="954"/>
    </location>
</feature>
<name>A0ABX6EZ03_KLUMA</name>
<dbReference type="SMART" id="SM00164">
    <property type="entry name" value="TBC"/>
    <property type="match status" value="1"/>
</dbReference>
<proteinExistence type="predicted"/>